<dbReference type="Gene3D" id="3.30.1920.20">
    <property type="match status" value="1"/>
</dbReference>
<protein>
    <recommendedName>
        <fullName evidence="1">GH29D-like beta-sandwich domain-containing protein</fullName>
    </recommendedName>
</protein>
<feature type="domain" description="GH29D-like beta-sandwich" evidence="1">
    <location>
        <begin position="999"/>
        <end position="1064"/>
    </location>
</feature>
<dbReference type="EMBL" id="LBQZ01000037">
    <property type="protein sequence ID" value="KKP87764.1"/>
    <property type="molecule type" value="Genomic_DNA"/>
</dbReference>
<dbReference type="Pfam" id="PF13385">
    <property type="entry name" value="Laminin_G_3"/>
    <property type="match status" value="1"/>
</dbReference>
<proteinExistence type="predicted"/>
<gene>
    <name evidence="2" type="ORF">UR91_C0037G0003</name>
</gene>
<dbReference type="Proteomes" id="UP000034798">
    <property type="component" value="Unassembled WGS sequence"/>
</dbReference>
<evidence type="ECO:0000313" key="2">
    <source>
        <dbReference type="EMBL" id="KKP87764.1"/>
    </source>
</evidence>
<evidence type="ECO:0000259" key="1">
    <source>
        <dbReference type="Pfam" id="PF13290"/>
    </source>
</evidence>
<dbReference type="Gene3D" id="2.60.120.200">
    <property type="match status" value="1"/>
</dbReference>
<dbReference type="PATRIC" id="fig|1618752.3.peg.533"/>
<comment type="caution">
    <text evidence="2">The sequence shown here is derived from an EMBL/GenBank/DDBJ whole genome shotgun (WGS) entry which is preliminary data.</text>
</comment>
<dbReference type="Pfam" id="PF13290">
    <property type="entry name" value="CHB_HEX_C_1"/>
    <property type="match status" value="1"/>
</dbReference>
<dbReference type="InterPro" id="IPR013320">
    <property type="entry name" value="ConA-like_dom_sf"/>
</dbReference>
<sequence>ASLVADNTPTLSANYSDSDTGDVGTTNYRISSGTAQNCLDNANITASGTSAETADENEDTTWTPSSTIGNDGTYYWCAQNNDGVATSAWTSMGSFTLAHVWGGASSTAWSTAANWQGGEVPDAGDDVVFNGTGNTASSIDDSFAGSVGSISINSGYTNIITNNRTSGLAVVTTSGKTGTFTIASGTYDANGKTTSVAGDWTNNGGTFTSGTGTVTFNGSGAQSINGTASSQTFKNITTSSTSALTVGGSTTTLTLNGSLTLGSGTSFDVGTATTVNVAGDWTNNGGTFTPGTSKTVTFNGSGAQSINGTAASQTFYWMTLSSTSALTVGGSTTTLNIRTLTLGSGTSLDAGTATAINISGDWTNNGGTFTPGTGTVTFDSTLDRTIGGTAASQTFYNLIVNLTSGKTLTVGGSTTSLTTQNFTETTGNFTAPATLNINGNATLTAGTFTAGTNTNVTGNWANNGSTFTAGTGTVTLNGTSQIISGSSTFYNLTKSVSSADTLTFTAGTTQIISNTLTLNGASGQLLSLRSSSTPTQWNINPQSTRTLSYLDVKDSNNTNATAIDTTGLNITNSLNNTNWTFNATPNVPTLVSPANASYTTDNTPTLSANYSDSDTGDVGTTNYRISSGTAQNCLDNANIASSGASSETADENEDTTFTPGSTIGSDGTYYWCAQNNDGVATSAWTSMGNFVLDTTNPVPTITSPTDSASYNNTSVSISSSASDTNLGSLVSNLDSGLVSWWRMDDVDGSGNPTDYMGTNNGTKYGDAVQTSSGKFGKAFTFDGTGDYILANDISLTSNAVSACAWINIAASNTVNSNNVVLEKWDSGVGKRIFALWQTINTNTIGFATSNSGSYQAGNLLTTTLSMYDGSWHHICGIHDGSYNYLYVDGSLDKSVDAANGLYNSSLSTSIGCTMVSGACQGNDYFNGLIDEAMIFTRALTSDEVRALYDGTAVSHSSTLAEGSHTYKAYASDLAGNVIASSLNTFSIDTTAPADPSATPAGGTYDSAQSVSLSSSGSSAIYYTTNGDTPTSSSTLYVAPISISTATTLKAIAYDLATNQSGVVTESYVFDVTAPTTSATATNTAGSYTFGNWSVSNVSVTLSCTDNVGGVGCDTPTYPKYCVDQANTCSPTTSYTTSVSISTEGTNYIRYYSADTIPNTETTKSSIIKIDKSTPVISNISPSSGSNLATDQAITFTTDETAECRLALSDTAKSYDEMSSDVSCSVSNGIQMSCVPPTLGSAGTKNMYLACKDSYDNKDTAISSTHVDYIYARGGHAVSGGGGGSPAPSIGTFDVSVNNGTSSTNNRVVTLDFNSSGTGATAVILANNPDFSGGVIIPYQANTQFDLCGNNTSCPDDTYTIYAKFLDSQGNASPAISKSIILNAVSFINEVVQNTTDIINTFNPEVTEPINYPSIDVSVPENPQISFQNKWKIVVPSSMEDFVFADLPKDFRTVVDKFPQVSQVLKKVGVSKMNDASLFTTASLFLPGLNEYLGFSGVNSVSLSNLSNTQSDRLPSDIIFARTADEKIDLGVKLSLDQNGLALQTLNTIQGQNLKLIMKPDGPAKSIEGYILFKSNAQAKKASNYLTASVANAMEDTDLVLNKFFYKETKNGVWTADVASPLATGQYELRTVVNYEAVNKSPKEISMVVIVDPEGYVYEKLSDGREIRLNNALVNIPSGLQKTIVRKIHRLQM</sequence>
<feature type="non-terminal residue" evidence="2">
    <location>
        <position position="1"/>
    </location>
</feature>
<name>A0A0G0D0G8_9BACT</name>
<evidence type="ECO:0000313" key="3">
    <source>
        <dbReference type="Proteomes" id="UP000034798"/>
    </source>
</evidence>
<dbReference type="InterPro" id="IPR059177">
    <property type="entry name" value="GH29D-like_dom"/>
</dbReference>
<dbReference type="SUPFAM" id="SSF49899">
    <property type="entry name" value="Concanavalin A-like lectins/glucanases"/>
    <property type="match status" value="1"/>
</dbReference>
<organism evidence="2 3">
    <name type="scientific">Candidatus Nomurabacteria bacterium GW2011_GWC2_35_8</name>
    <dbReference type="NCBI Taxonomy" id="1618752"/>
    <lineage>
        <taxon>Bacteria</taxon>
        <taxon>Candidatus Nomuraibacteriota</taxon>
    </lineage>
</organism>
<reference evidence="2 3" key="1">
    <citation type="journal article" date="2015" name="Nature">
        <title>rRNA introns, odd ribosomes, and small enigmatic genomes across a large radiation of phyla.</title>
        <authorList>
            <person name="Brown C.T."/>
            <person name="Hug L.A."/>
            <person name="Thomas B.C."/>
            <person name="Sharon I."/>
            <person name="Castelle C.J."/>
            <person name="Singh A."/>
            <person name="Wilkins M.J."/>
            <person name="Williams K.H."/>
            <person name="Banfield J.F."/>
        </authorList>
    </citation>
    <scope>NUCLEOTIDE SEQUENCE [LARGE SCALE GENOMIC DNA]</scope>
</reference>
<accession>A0A0G0D0G8</accession>